<name>A0A4Y2R8H2_ARAVE</name>
<evidence type="ECO:0000313" key="2">
    <source>
        <dbReference type="Proteomes" id="UP000499080"/>
    </source>
</evidence>
<dbReference type="OrthoDB" id="6426460at2759"/>
<protein>
    <submittedName>
        <fullName evidence="1">Uncharacterized protein</fullName>
    </submittedName>
</protein>
<reference evidence="1 2" key="1">
    <citation type="journal article" date="2019" name="Sci. Rep.">
        <title>Orb-weaving spider Araneus ventricosus genome elucidates the spidroin gene catalogue.</title>
        <authorList>
            <person name="Kono N."/>
            <person name="Nakamura H."/>
            <person name="Ohtoshi R."/>
            <person name="Moran D.A.P."/>
            <person name="Shinohara A."/>
            <person name="Yoshida Y."/>
            <person name="Fujiwara M."/>
            <person name="Mori M."/>
            <person name="Tomita M."/>
            <person name="Arakawa K."/>
        </authorList>
    </citation>
    <scope>NUCLEOTIDE SEQUENCE [LARGE SCALE GENOMIC DNA]</scope>
</reference>
<dbReference type="AlphaFoldDB" id="A0A4Y2R8H2"/>
<gene>
    <name evidence="1" type="ORF">AVEN_99085_1</name>
</gene>
<sequence>MENVTRKEIDDPAFINKCVEENFAFLKSLPNSVVCWMNRKNELFTMIRHLDKPTVFLMMSAIEIRWRHLLVILHRLNNYYKHIIGLDESNIFEKLNRSMRSTLVNEDPVTCCVYFKKLVDT</sequence>
<proteinExistence type="predicted"/>
<comment type="caution">
    <text evidence="1">The sequence shown here is derived from an EMBL/GenBank/DDBJ whole genome shotgun (WGS) entry which is preliminary data.</text>
</comment>
<dbReference type="Proteomes" id="UP000499080">
    <property type="component" value="Unassembled WGS sequence"/>
</dbReference>
<keyword evidence="2" id="KW-1185">Reference proteome</keyword>
<organism evidence="1 2">
    <name type="scientific">Araneus ventricosus</name>
    <name type="common">Orbweaver spider</name>
    <name type="synonym">Epeira ventricosa</name>
    <dbReference type="NCBI Taxonomy" id="182803"/>
    <lineage>
        <taxon>Eukaryota</taxon>
        <taxon>Metazoa</taxon>
        <taxon>Ecdysozoa</taxon>
        <taxon>Arthropoda</taxon>
        <taxon>Chelicerata</taxon>
        <taxon>Arachnida</taxon>
        <taxon>Araneae</taxon>
        <taxon>Araneomorphae</taxon>
        <taxon>Entelegynae</taxon>
        <taxon>Araneoidea</taxon>
        <taxon>Araneidae</taxon>
        <taxon>Araneus</taxon>
    </lineage>
</organism>
<dbReference type="EMBL" id="BGPR01016027">
    <property type="protein sequence ID" value="GBN71559.1"/>
    <property type="molecule type" value="Genomic_DNA"/>
</dbReference>
<evidence type="ECO:0000313" key="1">
    <source>
        <dbReference type="EMBL" id="GBN71559.1"/>
    </source>
</evidence>
<accession>A0A4Y2R8H2</accession>